<feature type="region of interest" description="Disordered" evidence="1">
    <location>
        <begin position="886"/>
        <end position="909"/>
    </location>
</feature>
<dbReference type="PANTHER" id="PTHR46880">
    <property type="entry name" value="RAS-ASSOCIATING DOMAIN-CONTAINING PROTEIN"/>
    <property type="match status" value="1"/>
</dbReference>
<accession>A0A8B6BM38</accession>
<sequence>MGKKLQIIWLEPKSDLYVKKKIIDTVARERVLSGSTIEKDAIVKVLFRTKYYNARIVSTDDQLTTEDVSCQSDQDEDQSSVGSHITQTVSTSEGFQDENPSSVCRQSDSVSTINLQGENKQKSSVCCQIGITVPKDNENQSAVSSQPIFAVQKYNQISEDIVLDMIEKASFKEEHLHQYNICNKSGCTKLTVNEINRQSAFRDKFPHTRIHNKELSFCEQTGIWWLVFAEGKGMFCLLCRTHDTMNTQNKSKVFNLDPSNRLKKPAIYGHSNSKMHKAAIEAELISRVSIFHKEVQEKEKASDDVLLAVFNAIYWLMKEEIASSKLKSLLHLVETMGLEKMRYFAYSGAGTEREMFLLVGKTMAEKMLEEIRSANSYGILADEVTDIAVVQQMVVFIQYVQSTTGCTKVMFLDNINVLKNSSSADAETLYKCIKEVLTRNNLDLKKCTSLVTDGASVMVGKKSGVATRLKTDNPSLLSIHCICHRLALSCTDSNTSIKYMIDLERILRQLWTFFENSPKRCAILTKVQLELHAVHGKDLPKNTRKSLTKKVKKACSTRWLSFDQSIKSVYDEFVAITQTLRNLKEKDPTADGLLRKMNTVKFLGVTIILRHVLPKLASLSKAFQQGNINFSSIASSINFTTDALDDLVKTQEPIHEIEKEMKEGGRYESVELTPTPHQLEELKNFLEKYVRALKENIDSRFSNVLPVLTAFDVFNPMLVPERDALYFKTYGVDKIETLVDHFSISHQTEEDRKDYRDEVLASWGLFKYELLNYKHNIPKEISEGTMSMTGTTPTQWALQQLLVNKASYHSFSHLLCFIEIFMSMPVSNAWPERGASAIKRIKTRLRSSLKEDMLQTFLHVNINGKVTHDLETNQVMQQCVANFKTEKKRRKLPNPKPKTTETENISVTEHADASVQVEIDDQEIQLVKDKVASISKLASILGITNESDDCDEERTKKKISNDEGEVDNEPIAKKSKHDKHYAELEGNASDSDDEPLSKLKISNNGETGGCENFIPQQQRQIGQLSPTQENTNTSVFAEQIISAQEQNVNNEVSNSSDTTLKTPLKPLISLFPNFDEDPSFYGLQDHAQSALDHDYHVQVVAEPYENMNFFQSSMDSCTYTSKEQEIIQDPMPNLTCQTLQPPDQEFSKHQTLSEQLDFIEKQNGTILEAQNIAFEQISNISISMDTVQSNLQYLINLIKCRSTVKSSNKQTPVTPRGDRVHLEKTLDINCQIPVVVRSTINPENIRIGNSNFEMRL</sequence>
<feature type="region of interest" description="Disordered" evidence="1">
    <location>
        <begin position="67"/>
        <end position="104"/>
    </location>
</feature>
<evidence type="ECO:0000256" key="1">
    <source>
        <dbReference type="SAM" id="MobiDB-lite"/>
    </source>
</evidence>
<organism evidence="3 4">
    <name type="scientific">Mytilus galloprovincialis</name>
    <name type="common">Mediterranean mussel</name>
    <dbReference type="NCBI Taxonomy" id="29158"/>
    <lineage>
        <taxon>Eukaryota</taxon>
        <taxon>Metazoa</taxon>
        <taxon>Spiralia</taxon>
        <taxon>Lophotrochozoa</taxon>
        <taxon>Mollusca</taxon>
        <taxon>Bivalvia</taxon>
        <taxon>Autobranchia</taxon>
        <taxon>Pteriomorphia</taxon>
        <taxon>Mytilida</taxon>
        <taxon>Mytiloidea</taxon>
        <taxon>Mytilidae</taxon>
        <taxon>Mytilinae</taxon>
        <taxon>Mytilus</taxon>
    </lineage>
</organism>
<dbReference type="EMBL" id="UYJE01000339">
    <property type="protein sequence ID" value="VDH92338.1"/>
    <property type="molecule type" value="Genomic_DNA"/>
</dbReference>
<name>A0A8B6BM38_MYTGA</name>
<dbReference type="InterPro" id="IPR012337">
    <property type="entry name" value="RNaseH-like_sf"/>
</dbReference>
<protein>
    <recommendedName>
        <fullName evidence="2">C17orf113 probable zinc finger domain-containing protein</fullName>
    </recommendedName>
</protein>
<evidence type="ECO:0000313" key="4">
    <source>
        <dbReference type="Proteomes" id="UP000596742"/>
    </source>
</evidence>
<dbReference type="InterPro" id="IPR057456">
    <property type="entry name" value="Znf_C17orf113"/>
</dbReference>
<feature type="domain" description="C17orf113 probable zinc finger" evidence="2">
    <location>
        <begin position="224"/>
        <end position="283"/>
    </location>
</feature>
<feature type="compositionally biased region" description="Polar residues" evidence="1">
    <location>
        <begin position="82"/>
        <end position="104"/>
    </location>
</feature>
<dbReference type="AlphaFoldDB" id="A0A8B6BM38"/>
<dbReference type="OrthoDB" id="6130888at2759"/>
<feature type="region of interest" description="Disordered" evidence="1">
    <location>
        <begin position="947"/>
        <end position="1012"/>
    </location>
</feature>
<evidence type="ECO:0000313" key="3">
    <source>
        <dbReference type="EMBL" id="VDH92338.1"/>
    </source>
</evidence>
<keyword evidence="4" id="KW-1185">Reference proteome</keyword>
<evidence type="ECO:0000259" key="2">
    <source>
        <dbReference type="Pfam" id="PF25431"/>
    </source>
</evidence>
<dbReference type="PANTHER" id="PTHR46880:SF5">
    <property type="entry name" value="DUF4371 DOMAIN-CONTAINING PROTEIN"/>
    <property type="match status" value="1"/>
</dbReference>
<dbReference type="Pfam" id="PF25431">
    <property type="entry name" value="zf-C17orf113"/>
    <property type="match status" value="1"/>
</dbReference>
<dbReference type="Proteomes" id="UP000596742">
    <property type="component" value="Unassembled WGS sequence"/>
</dbReference>
<gene>
    <name evidence="3" type="ORF">MGAL_10B000185</name>
</gene>
<reference evidence="3" key="1">
    <citation type="submission" date="2018-11" db="EMBL/GenBank/DDBJ databases">
        <authorList>
            <person name="Alioto T."/>
            <person name="Alioto T."/>
        </authorList>
    </citation>
    <scope>NUCLEOTIDE SEQUENCE</scope>
</reference>
<dbReference type="SUPFAM" id="SSF53098">
    <property type="entry name" value="Ribonuclease H-like"/>
    <property type="match status" value="1"/>
</dbReference>
<comment type="caution">
    <text evidence="3">The sequence shown here is derived from an EMBL/GenBank/DDBJ whole genome shotgun (WGS) entry which is preliminary data.</text>
</comment>
<proteinExistence type="predicted"/>